<feature type="compositionally biased region" description="Basic residues" evidence="1">
    <location>
        <begin position="1"/>
        <end position="10"/>
    </location>
</feature>
<dbReference type="AlphaFoldDB" id="A0AAD6ME82"/>
<dbReference type="EMBL" id="JAQIZT010000010">
    <property type="protein sequence ID" value="KAJ6983921.1"/>
    <property type="molecule type" value="Genomic_DNA"/>
</dbReference>
<reference evidence="2" key="1">
    <citation type="journal article" date="2023" name="Mol. Ecol. Resour.">
        <title>Chromosome-level genome assembly of a triploid poplar Populus alba 'Berolinensis'.</title>
        <authorList>
            <person name="Chen S."/>
            <person name="Yu Y."/>
            <person name="Wang X."/>
            <person name="Wang S."/>
            <person name="Zhang T."/>
            <person name="Zhou Y."/>
            <person name="He R."/>
            <person name="Meng N."/>
            <person name="Wang Y."/>
            <person name="Liu W."/>
            <person name="Liu Z."/>
            <person name="Liu J."/>
            <person name="Guo Q."/>
            <person name="Huang H."/>
            <person name="Sederoff R.R."/>
            <person name="Wang G."/>
            <person name="Qu G."/>
            <person name="Chen S."/>
        </authorList>
    </citation>
    <scope>NUCLEOTIDE SEQUENCE</scope>
    <source>
        <strain evidence="2">SC-2020</strain>
    </source>
</reference>
<keyword evidence="3" id="KW-1185">Reference proteome</keyword>
<evidence type="ECO:0000256" key="1">
    <source>
        <dbReference type="SAM" id="MobiDB-lite"/>
    </source>
</evidence>
<evidence type="ECO:0000313" key="3">
    <source>
        <dbReference type="Proteomes" id="UP001164929"/>
    </source>
</evidence>
<accession>A0AAD6ME82</accession>
<protein>
    <submittedName>
        <fullName evidence="2">Uncharacterized protein</fullName>
    </submittedName>
</protein>
<dbReference type="Proteomes" id="UP001164929">
    <property type="component" value="Chromosome 10"/>
</dbReference>
<evidence type="ECO:0000313" key="2">
    <source>
        <dbReference type="EMBL" id="KAJ6983921.1"/>
    </source>
</evidence>
<proteinExistence type="predicted"/>
<comment type="caution">
    <text evidence="2">The sequence shown here is derived from an EMBL/GenBank/DDBJ whole genome shotgun (WGS) entry which is preliminary data.</text>
</comment>
<organism evidence="2 3">
    <name type="scientific">Populus alba x Populus x berolinensis</name>
    <dbReference type="NCBI Taxonomy" id="444605"/>
    <lineage>
        <taxon>Eukaryota</taxon>
        <taxon>Viridiplantae</taxon>
        <taxon>Streptophyta</taxon>
        <taxon>Embryophyta</taxon>
        <taxon>Tracheophyta</taxon>
        <taxon>Spermatophyta</taxon>
        <taxon>Magnoliopsida</taxon>
        <taxon>eudicotyledons</taxon>
        <taxon>Gunneridae</taxon>
        <taxon>Pentapetalae</taxon>
        <taxon>rosids</taxon>
        <taxon>fabids</taxon>
        <taxon>Malpighiales</taxon>
        <taxon>Salicaceae</taxon>
        <taxon>Saliceae</taxon>
        <taxon>Populus</taxon>
    </lineage>
</organism>
<feature type="region of interest" description="Disordered" evidence="1">
    <location>
        <begin position="1"/>
        <end position="29"/>
    </location>
</feature>
<gene>
    <name evidence="2" type="ORF">NC653_026676</name>
</gene>
<name>A0AAD6ME82_9ROSI</name>
<sequence>MTRRKKRKKSTGSLSVGEFTKHGSQQGSEWKSTLTLLQSKKAQQIVNAARNGCSDATTLVLDCTIVIVWVEGHWTD</sequence>